<evidence type="ECO:0000313" key="7">
    <source>
        <dbReference type="Proteomes" id="UP000694044"/>
    </source>
</evidence>
<proteinExistence type="predicted"/>
<keyword evidence="2 4" id="KW-0863">Zinc-finger</keyword>
<dbReference type="EMBL" id="JAGDFM010000252">
    <property type="protein sequence ID" value="KAG7381289.1"/>
    <property type="molecule type" value="Genomic_DNA"/>
</dbReference>
<keyword evidence="1" id="KW-0479">Metal-binding</keyword>
<dbReference type="InterPro" id="IPR017455">
    <property type="entry name" value="Znf_FYVE-rel"/>
</dbReference>
<keyword evidence="7" id="KW-1185">Reference proteome</keyword>
<name>A0A8T1VM96_9STRA</name>
<evidence type="ECO:0000259" key="5">
    <source>
        <dbReference type="PROSITE" id="PS50178"/>
    </source>
</evidence>
<evidence type="ECO:0000256" key="2">
    <source>
        <dbReference type="ARBA" id="ARBA00022771"/>
    </source>
</evidence>
<gene>
    <name evidence="6" type="ORF">PHYPSEUDO_006216</name>
</gene>
<comment type="caution">
    <text evidence="6">The sequence shown here is derived from an EMBL/GenBank/DDBJ whole genome shotgun (WGS) entry which is preliminary data.</text>
</comment>
<dbReference type="PANTHER" id="PTHR39490:SF8">
    <property type="entry name" value="ZINC FINGER FYVE DOMAIN-CONTAINING PROTEIN 21"/>
    <property type="match status" value="1"/>
</dbReference>
<dbReference type="SMART" id="SM00064">
    <property type="entry name" value="FYVE"/>
    <property type="match status" value="1"/>
</dbReference>
<accession>A0A8T1VM96</accession>
<sequence length="347" mass="37659">MTRQEQAVTQDAVSPEMYRSGEVSAMLLHRLLGVMGRDAEGDCAKATGRTSGQRQAMFCVAPVCQSGFNINFAVEMGVSVTACDSPLALGTTTSPLTSKDGGSPPQWRPDAASDSCLCCGNDFSIWTRRRHHCRACGELVCAECSPFYVRLPELGYKGRVRVCTHCHALAESTLASSASSHSLSGLESAAASSESSDNEQVGDVEEELVFRAVDVLAQTSRDKRSKVQYQYFVQSEAVSWLMDAGIMSSRTGCAALFLRLVDYGYVTLKPWNGSGRSAFYILSEEVTLENRSSHYGTTIHSETSKCRNCAQSFQKALAPVGGFCSIDCKTNALFSQSDSARIRRFCN</sequence>
<dbReference type="GO" id="GO:0008270">
    <property type="term" value="F:zinc ion binding"/>
    <property type="evidence" value="ECO:0007669"/>
    <property type="project" value="UniProtKB-KW"/>
</dbReference>
<dbReference type="InterPro" id="IPR000306">
    <property type="entry name" value="Znf_FYVE"/>
</dbReference>
<evidence type="ECO:0000256" key="4">
    <source>
        <dbReference type="PROSITE-ProRule" id="PRU00091"/>
    </source>
</evidence>
<dbReference type="InterPro" id="IPR052113">
    <property type="entry name" value="FYVE-type_Zinc_Finger"/>
</dbReference>
<dbReference type="PROSITE" id="PS50178">
    <property type="entry name" value="ZF_FYVE"/>
    <property type="match status" value="1"/>
</dbReference>
<dbReference type="AlphaFoldDB" id="A0A8T1VM96"/>
<feature type="domain" description="FYVE-type" evidence="5">
    <location>
        <begin position="110"/>
        <end position="171"/>
    </location>
</feature>
<organism evidence="6 7">
    <name type="scientific">Phytophthora pseudosyringae</name>
    <dbReference type="NCBI Taxonomy" id="221518"/>
    <lineage>
        <taxon>Eukaryota</taxon>
        <taxon>Sar</taxon>
        <taxon>Stramenopiles</taxon>
        <taxon>Oomycota</taxon>
        <taxon>Peronosporomycetes</taxon>
        <taxon>Peronosporales</taxon>
        <taxon>Peronosporaceae</taxon>
        <taxon>Phytophthora</taxon>
    </lineage>
</organism>
<dbReference type="Pfam" id="PF01363">
    <property type="entry name" value="FYVE"/>
    <property type="match status" value="1"/>
</dbReference>
<evidence type="ECO:0000313" key="6">
    <source>
        <dbReference type="EMBL" id="KAG7381289.1"/>
    </source>
</evidence>
<dbReference type="PANTHER" id="PTHR39490">
    <property type="entry name" value="ARRESTIN DOMAIN-CONTAINING PROTEIN D"/>
    <property type="match status" value="1"/>
</dbReference>
<evidence type="ECO:0000256" key="3">
    <source>
        <dbReference type="ARBA" id="ARBA00022833"/>
    </source>
</evidence>
<dbReference type="OrthoDB" id="68108at2759"/>
<evidence type="ECO:0000256" key="1">
    <source>
        <dbReference type="ARBA" id="ARBA00022723"/>
    </source>
</evidence>
<dbReference type="Proteomes" id="UP000694044">
    <property type="component" value="Unassembled WGS sequence"/>
</dbReference>
<keyword evidence="3" id="KW-0862">Zinc</keyword>
<protein>
    <recommendedName>
        <fullName evidence="5">FYVE-type domain-containing protein</fullName>
    </recommendedName>
</protein>
<reference evidence="6" key="1">
    <citation type="submission" date="2021-02" db="EMBL/GenBank/DDBJ databases">
        <authorList>
            <person name="Palmer J.M."/>
        </authorList>
    </citation>
    <scope>NUCLEOTIDE SEQUENCE</scope>
    <source>
        <strain evidence="6">SCRP734</strain>
    </source>
</reference>